<dbReference type="EC" id="5.6.2.1" evidence="10"/>
<dbReference type="FunFam" id="3.40.50.140:FF:000003">
    <property type="entry name" value="DNA topoisomerase"/>
    <property type="match status" value="1"/>
</dbReference>
<feature type="region of interest" description="Disordered" evidence="11">
    <location>
        <begin position="610"/>
        <end position="730"/>
    </location>
</feature>
<keyword evidence="7 10" id="KW-0238">DNA-binding</keyword>
<reference evidence="15" key="1">
    <citation type="submission" date="2020-12" db="EMBL/GenBank/DDBJ databases">
        <title>Metabolic potential, ecology and presence of endohyphal bacteria is reflected in genomic diversity of Mucoromycotina.</title>
        <authorList>
            <person name="Muszewska A."/>
            <person name="Okrasinska A."/>
            <person name="Steczkiewicz K."/>
            <person name="Drgas O."/>
            <person name="Orlowska M."/>
            <person name="Perlinska-Lenart U."/>
            <person name="Aleksandrzak-Piekarczyk T."/>
            <person name="Szatraj K."/>
            <person name="Zielenkiewicz U."/>
            <person name="Pilsyk S."/>
            <person name="Malc E."/>
            <person name="Mieczkowski P."/>
            <person name="Kruszewska J.S."/>
            <person name="Biernat P."/>
            <person name="Pawlowska J."/>
        </authorList>
    </citation>
    <scope>NUCLEOTIDE SEQUENCE</scope>
    <source>
        <strain evidence="15">CBS 226.32</strain>
    </source>
</reference>
<dbReference type="InterPro" id="IPR023405">
    <property type="entry name" value="Topo_IA_core_domain"/>
</dbReference>
<dbReference type="PRINTS" id="PR00417">
    <property type="entry name" value="PRTPISMRASEI"/>
</dbReference>
<evidence type="ECO:0000313" key="16">
    <source>
        <dbReference type="Proteomes" id="UP000650833"/>
    </source>
</evidence>
<name>A0A8H7RJW7_9FUNG</name>
<dbReference type="Gene3D" id="3.40.50.140">
    <property type="match status" value="1"/>
</dbReference>
<dbReference type="GO" id="GO:0003677">
    <property type="term" value="F:DNA binding"/>
    <property type="evidence" value="ECO:0007669"/>
    <property type="project" value="UniProtKB-KW"/>
</dbReference>
<dbReference type="SMART" id="SM00437">
    <property type="entry name" value="TOP1Ac"/>
    <property type="match status" value="1"/>
</dbReference>
<dbReference type="InterPro" id="IPR003601">
    <property type="entry name" value="Topo_IA_2"/>
</dbReference>
<dbReference type="InterPro" id="IPR006171">
    <property type="entry name" value="TOPRIM_dom"/>
</dbReference>
<evidence type="ECO:0000256" key="9">
    <source>
        <dbReference type="PROSITE-ProRule" id="PRU01343"/>
    </source>
</evidence>
<keyword evidence="8 10" id="KW-0413">Isomerase</keyword>
<keyword evidence="5" id="KW-0862">Zinc</keyword>
<evidence type="ECO:0000259" key="12">
    <source>
        <dbReference type="PROSITE" id="PS50880"/>
    </source>
</evidence>
<dbReference type="InterPro" id="IPR013824">
    <property type="entry name" value="Topo_IA_cen_sub1"/>
</dbReference>
<dbReference type="GO" id="GO:0006310">
    <property type="term" value="P:DNA recombination"/>
    <property type="evidence" value="ECO:0007669"/>
    <property type="project" value="TreeGrafter"/>
</dbReference>
<dbReference type="GO" id="GO:0006265">
    <property type="term" value="P:DNA topological change"/>
    <property type="evidence" value="ECO:0007669"/>
    <property type="project" value="InterPro"/>
</dbReference>
<feature type="compositionally biased region" description="Gly residues" evidence="11">
    <location>
        <begin position="626"/>
        <end position="672"/>
    </location>
</feature>
<evidence type="ECO:0000256" key="4">
    <source>
        <dbReference type="ARBA" id="ARBA00022771"/>
    </source>
</evidence>
<dbReference type="InterPro" id="IPR003602">
    <property type="entry name" value="Topo_IA_DNA-bd_dom"/>
</dbReference>
<dbReference type="Pfam" id="PF01131">
    <property type="entry name" value="Topoisom_bac"/>
    <property type="match status" value="1"/>
</dbReference>
<feature type="compositionally biased region" description="Polar residues" evidence="11">
    <location>
        <begin position="705"/>
        <end position="719"/>
    </location>
</feature>
<dbReference type="PROSITE" id="PS50880">
    <property type="entry name" value="TOPRIM"/>
    <property type="match status" value="1"/>
</dbReference>
<comment type="catalytic activity">
    <reaction evidence="1 10">
        <text>ATP-independent breakage of single-stranded DNA, followed by passage and rejoining.</text>
        <dbReference type="EC" id="5.6.2.1"/>
    </reaction>
</comment>
<dbReference type="InterPro" id="IPR013825">
    <property type="entry name" value="Topo_IA_cen_sub2"/>
</dbReference>
<dbReference type="FunFam" id="1.10.290.10:FF:000001">
    <property type="entry name" value="DNA topoisomerase"/>
    <property type="match status" value="1"/>
</dbReference>
<dbReference type="EMBL" id="JAEPRC010000050">
    <property type="protein sequence ID" value="KAG2212471.1"/>
    <property type="molecule type" value="Genomic_DNA"/>
</dbReference>
<feature type="compositionally biased region" description="Basic residues" evidence="11">
    <location>
        <begin position="687"/>
        <end position="702"/>
    </location>
</feature>
<evidence type="ECO:0000256" key="3">
    <source>
        <dbReference type="ARBA" id="ARBA00022723"/>
    </source>
</evidence>
<organism evidence="15 16">
    <name type="scientific">Mucor plumbeus</name>
    <dbReference type="NCBI Taxonomy" id="97098"/>
    <lineage>
        <taxon>Eukaryota</taxon>
        <taxon>Fungi</taxon>
        <taxon>Fungi incertae sedis</taxon>
        <taxon>Mucoromycota</taxon>
        <taxon>Mucoromycotina</taxon>
        <taxon>Mucoromycetes</taxon>
        <taxon>Mucorales</taxon>
        <taxon>Mucorineae</taxon>
        <taxon>Mucoraceae</taxon>
        <taxon>Mucor</taxon>
    </lineage>
</organism>
<feature type="compositionally biased region" description="Basic and acidic residues" evidence="11">
    <location>
        <begin position="376"/>
        <end position="387"/>
    </location>
</feature>
<protein>
    <recommendedName>
        <fullName evidence="10">DNA topoisomerase</fullName>
        <ecNumber evidence="10">5.6.2.1</ecNumber>
    </recommendedName>
</protein>
<dbReference type="GO" id="GO:0003917">
    <property type="term" value="F:DNA topoisomerase type I (single strand cut, ATP-independent) activity"/>
    <property type="evidence" value="ECO:0007669"/>
    <property type="project" value="UniProtKB-EC"/>
</dbReference>
<dbReference type="SUPFAM" id="SSF56712">
    <property type="entry name" value="Prokaryotic type I DNA topoisomerase"/>
    <property type="match status" value="1"/>
</dbReference>
<feature type="region of interest" description="Disordered" evidence="11">
    <location>
        <begin position="376"/>
        <end position="395"/>
    </location>
</feature>
<evidence type="ECO:0000259" key="13">
    <source>
        <dbReference type="PROSITE" id="PS51999"/>
    </source>
</evidence>
<dbReference type="Gene3D" id="1.10.460.10">
    <property type="entry name" value="Topoisomerase I, domain 2"/>
    <property type="match status" value="1"/>
</dbReference>
<dbReference type="Gene3D" id="1.10.290.10">
    <property type="entry name" value="Topoisomerase I, domain 4"/>
    <property type="match status" value="1"/>
</dbReference>
<dbReference type="InterPro" id="IPR034144">
    <property type="entry name" value="TOPRIM_TopoIII"/>
</dbReference>
<dbReference type="InterPro" id="IPR023406">
    <property type="entry name" value="Topo_IA_AS"/>
</dbReference>
<dbReference type="PANTHER" id="PTHR11390">
    <property type="entry name" value="PROKARYOTIC DNA TOPOISOMERASE"/>
    <property type="match status" value="1"/>
</dbReference>
<comment type="similarity">
    <text evidence="2 10">Belongs to the type IA topoisomerase family.</text>
</comment>
<evidence type="ECO:0000313" key="15">
    <source>
        <dbReference type="EMBL" id="KAG2212471.1"/>
    </source>
</evidence>
<dbReference type="CDD" id="cd00186">
    <property type="entry name" value="TOP1Ac"/>
    <property type="match status" value="1"/>
</dbReference>
<evidence type="ECO:0000256" key="8">
    <source>
        <dbReference type="ARBA" id="ARBA00023235"/>
    </source>
</evidence>
<evidence type="ECO:0000259" key="14">
    <source>
        <dbReference type="PROSITE" id="PS52039"/>
    </source>
</evidence>
<keyword evidence="16" id="KW-1185">Reference proteome</keyword>
<dbReference type="GO" id="GO:0006281">
    <property type="term" value="P:DNA repair"/>
    <property type="evidence" value="ECO:0007669"/>
    <property type="project" value="TreeGrafter"/>
</dbReference>
<dbReference type="InterPro" id="IPR013497">
    <property type="entry name" value="Topo_IA_cen"/>
</dbReference>
<dbReference type="Pfam" id="PF06839">
    <property type="entry name" value="Zn_ribbon_GRF"/>
    <property type="match status" value="2"/>
</dbReference>
<keyword evidence="4 9" id="KW-0863">Zinc-finger</keyword>
<dbReference type="SMART" id="SM00436">
    <property type="entry name" value="TOP1Bc"/>
    <property type="match status" value="1"/>
</dbReference>
<evidence type="ECO:0000256" key="5">
    <source>
        <dbReference type="ARBA" id="ARBA00022833"/>
    </source>
</evidence>
<keyword evidence="3" id="KW-0479">Metal-binding</keyword>
<evidence type="ECO:0000256" key="2">
    <source>
        <dbReference type="ARBA" id="ARBA00009446"/>
    </source>
</evidence>
<evidence type="ECO:0000256" key="10">
    <source>
        <dbReference type="RuleBase" id="RU362092"/>
    </source>
</evidence>
<dbReference type="AlphaFoldDB" id="A0A8H7RJW7"/>
<proteinExistence type="inferred from homology"/>
<comment type="function">
    <text evidence="10">Introduces a single-strand break via transesterification at a target site in duplex DNA. Releases the supercoiling and torsional tension of DNA introduced during the DNA replication and transcription by transiently cleaving and rejoining one strand of the DNA duplex. The scissile phosphodiester is attacked by the catalytic tyrosine of the enzyme, resulting in the formation of a DNA-(5'-phosphotyrosyl)-enzyme intermediate and the expulsion of a 3'-OH DNA strand.</text>
</comment>
<dbReference type="Gene3D" id="2.70.20.10">
    <property type="entry name" value="Topoisomerase I, domain 3"/>
    <property type="match status" value="1"/>
</dbReference>
<dbReference type="GO" id="GO:0005634">
    <property type="term" value="C:nucleus"/>
    <property type="evidence" value="ECO:0007669"/>
    <property type="project" value="TreeGrafter"/>
</dbReference>
<feature type="region of interest" description="Disordered" evidence="11">
    <location>
        <begin position="771"/>
        <end position="809"/>
    </location>
</feature>
<keyword evidence="6 10" id="KW-0799">Topoisomerase</keyword>
<evidence type="ECO:0000256" key="6">
    <source>
        <dbReference type="ARBA" id="ARBA00023029"/>
    </source>
</evidence>
<dbReference type="InterPro" id="IPR000380">
    <property type="entry name" value="Topo_IA"/>
</dbReference>
<dbReference type="CDD" id="cd03362">
    <property type="entry name" value="TOPRIM_TopoIA_TopoIII"/>
    <property type="match status" value="1"/>
</dbReference>
<dbReference type="PANTHER" id="PTHR11390:SF21">
    <property type="entry name" value="DNA TOPOISOMERASE 3-ALPHA"/>
    <property type="match status" value="1"/>
</dbReference>
<dbReference type="SMART" id="SM00493">
    <property type="entry name" value="TOPRIM"/>
    <property type="match status" value="1"/>
</dbReference>
<gene>
    <name evidence="15" type="ORF">INT46_008008</name>
</gene>
<evidence type="ECO:0000256" key="11">
    <source>
        <dbReference type="SAM" id="MobiDB-lite"/>
    </source>
</evidence>
<feature type="domain" description="GRF-type" evidence="13">
    <location>
        <begin position="725"/>
        <end position="766"/>
    </location>
</feature>
<dbReference type="GO" id="GO:0031422">
    <property type="term" value="C:RecQ family helicase-topoisomerase III complex"/>
    <property type="evidence" value="ECO:0007669"/>
    <property type="project" value="TreeGrafter"/>
</dbReference>
<dbReference type="PROSITE" id="PS00396">
    <property type="entry name" value="TOPO_IA_1"/>
    <property type="match status" value="1"/>
</dbReference>
<comment type="caution">
    <text evidence="15">The sequence shown here is derived from an EMBL/GenBank/DDBJ whole genome shotgun (WGS) entry which is preliminary data.</text>
</comment>
<feature type="domain" description="Topo IA-type catalytic" evidence="14">
    <location>
        <begin position="165"/>
        <end position="592"/>
    </location>
</feature>
<dbReference type="GO" id="GO:0008270">
    <property type="term" value="F:zinc ion binding"/>
    <property type="evidence" value="ECO:0007669"/>
    <property type="project" value="UniProtKB-KW"/>
</dbReference>
<dbReference type="InterPro" id="IPR010666">
    <property type="entry name" value="Znf_GRF"/>
</dbReference>
<feature type="domain" description="Toprim" evidence="12">
    <location>
        <begin position="2"/>
        <end position="147"/>
    </location>
</feature>
<dbReference type="Proteomes" id="UP000650833">
    <property type="component" value="Unassembled WGS sequence"/>
</dbReference>
<dbReference type="OrthoDB" id="430051at2759"/>
<dbReference type="PROSITE" id="PS52039">
    <property type="entry name" value="TOPO_IA_2"/>
    <property type="match status" value="1"/>
</dbReference>
<evidence type="ECO:0000256" key="7">
    <source>
        <dbReference type="ARBA" id="ARBA00023125"/>
    </source>
</evidence>
<dbReference type="InterPro" id="IPR013826">
    <property type="entry name" value="Topo_IA_cen_sub3"/>
</dbReference>
<sequence length="861" mass="97987">MRVLCVAEKPSAAKKIAEILSQSNFTTRPSADVYVRNYDFTYNLNNTPTNFTMTALKGHLMSLQFEGDINKNWNDYPVEDLFHVPTRKYVYESSVPLSNNIRHQIGEFDVLFIWTDCDREGEAIGGDLADLCLQLNPRIQVWRARFSAMQPNEIHHAAQHHVELDMRQVQAVRARSELDLRIGAAFTRLQTMRLRHYFNEQDKSKVISYGSCQFPTLGFVVDRYLQIQNFIPEEFWKIVLSYGHRRDDGTELITFFNWRREHLFDKWACFILYEICIEKKIATVTKVKSKQASKWKPLPLTTVELQKVACRVLRMSGAHIMQVAETLYTAGLISYPRTETDQFDSGFDFMSLINMQVQNPNWGQYAQLLRDGEFQRPRSGRSNDKAHPPIHPTGYNMIGLGPDEKRVYEFIVRRFLACCWKNAVGHETNVEVKMDTEYFDTKGLVILERNFLEVYPYDKWNGNEIPDFVEGDEFVPNTLKCESGHTNAPQLLTETDLISMMEKNEIGTDATIADHIQTVIDRHYIFKENQYFKPLTLGIALIIGYDQIGLESSLSKPFLRRQMEADLKSICDGNSTPDQVLIRSVNRYKEMFLRTIEEFSKITSSMDRYFREQEDSRHRNSRSRGRGSGGGFSGGHDGGGGGARGGSPRGGRGSRVGGDGFGRGFGRGGYGGNDNNDDNNDSTSRGRGNRGKSTRVRGRGRGRGSNLNNYNEFHNSRPTSEPPQCIGHQRPMILRTVVKEGPNKGREFYKCADNNQCDSFEWADNVNTSTFRSNNNTANTNSNNSGSRNNHSYNNNNNNNNNNNSNNNNNGGGSATPYCNCGKNCAEHIVRKETENKGRAFYCCAAGKDKGCDYFEWVDQM</sequence>
<evidence type="ECO:0000256" key="1">
    <source>
        <dbReference type="ARBA" id="ARBA00000213"/>
    </source>
</evidence>
<accession>A0A8H7RJW7</accession>
<feature type="domain" description="GRF-type" evidence="13">
    <location>
        <begin position="819"/>
        <end position="861"/>
    </location>
</feature>
<dbReference type="Pfam" id="PF01751">
    <property type="entry name" value="Toprim"/>
    <property type="match status" value="1"/>
</dbReference>
<dbReference type="PROSITE" id="PS51999">
    <property type="entry name" value="ZF_GRF"/>
    <property type="match status" value="2"/>
</dbReference>